<sequence>MHHDYYCFEHFSASRSAANCAELVRIERGSTNKPPVYIRHTEQLSSIRRFDTAAVEETNSLGDFGTFRRQLRTDRRMHFLSLFRRGGQPRPDCPYRLVSHDGAGKHPNAQILDYRAQLPPDNLKSPARLALLAGLANAEHRNKTARLGRSKLPTDDFVAFAQQLAALGMADQNQAATYISQLAGSNLTRESALPRFDRAVLRTDRNRFAFQPLQGLVDIDERRKHRDVDIFRQRQLLQAFDQFRNTGTGTVHFPIAGY</sequence>
<evidence type="ECO:0000313" key="2">
    <source>
        <dbReference type="Proteomes" id="UP000242957"/>
    </source>
</evidence>
<dbReference type="Proteomes" id="UP000242957">
    <property type="component" value="Unassembled WGS sequence"/>
</dbReference>
<keyword evidence="2" id="KW-1185">Reference proteome</keyword>
<organism evidence="1 2">
    <name type="scientific">Pseudomonas jinjuensis</name>
    <dbReference type="NCBI Taxonomy" id="198616"/>
    <lineage>
        <taxon>Bacteria</taxon>
        <taxon>Pseudomonadati</taxon>
        <taxon>Pseudomonadota</taxon>
        <taxon>Gammaproteobacteria</taxon>
        <taxon>Pseudomonadales</taxon>
        <taxon>Pseudomonadaceae</taxon>
        <taxon>Pseudomonas</taxon>
    </lineage>
</organism>
<evidence type="ECO:0000313" key="1">
    <source>
        <dbReference type="EMBL" id="SDO08112.1"/>
    </source>
</evidence>
<accession>A0A1H0GMU9</accession>
<dbReference type="EMBL" id="FNIJ01000007">
    <property type="protein sequence ID" value="SDO08112.1"/>
    <property type="molecule type" value="Genomic_DNA"/>
</dbReference>
<gene>
    <name evidence="1" type="ORF">SAMN05216193_107252</name>
</gene>
<dbReference type="AlphaFoldDB" id="A0A1H0GMU9"/>
<proteinExistence type="predicted"/>
<name>A0A1H0GMU9_9PSED</name>
<reference evidence="2" key="1">
    <citation type="submission" date="2016-10" db="EMBL/GenBank/DDBJ databases">
        <authorList>
            <person name="Varghese N."/>
            <person name="Submissions S."/>
        </authorList>
    </citation>
    <scope>NUCLEOTIDE SEQUENCE [LARGE SCALE GENOMIC DNA]</scope>
    <source>
        <strain evidence="2">JCM 21621</strain>
    </source>
</reference>
<protein>
    <submittedName>
        <fullName evidence="1">Uncharacterized protein</fullName>
    </submittedName>
</protein>